<evidence type="ECO:0000313" key="2">
    <source>
        <dbReference type="Proteomes" id="UP000197156"/>
    </source>
</evidence>
<name>A0A218P273_THECE</name>
<dbReference type="RefSeq" id="WP_088862958.1">
    <property type="nucleotide sequence ID" value="NZ_CP014854.1"/>
</dbReference>
<keyword evidence="2" id="KW-1185">Reference proteome</keyword>
<proteinExistence type="predicted"/>
<dbReference type="EMBL" id="CP014854">
    <property type="protein sequence ID" value="ASI99008.1"/>
    <property type="molecule type" value="Genomic_DNA"/>
</dbReference>
<dbReference type="Proteomes" id="UP000197156">
    <property type="component" value="Chromosome"/>
</dbReference>
<dbReference type="KEGG" id="tce:A3L02_05225"/>
<dbReference type="GeneID" id="33324137"/>
<dbReference type="AlphaFoldDB" id="A0A218P273"/>
<protein>
    <submittedName>
        <fullName evidence="1">Uncharacterized protein</fullName>
    </submittedName>
</protein>
<organism evidence="1 2">
    <name type="scientific">Thermococcus celer Vu 13 = JCM 8558</name>
    <dbReference type="NCBI Taxonomy" id="1293037"/>
    <lineage>
        <taxon>Archaea</taxon>
        <taxon>Methanobacteriati</taxon>
        <taxon>Methanobacteriota</taxon>
        <taxon>Thermococci</taxon>
        <taxon>Thermococcales</taxon>
        <taxon>Thermococcaceae</taxon>
        <taxon>Thermococcus</taxon>
    </lineage>
</organism>
<evidence type="ECO:0000313" key="1">
    <source>
        <dbReference type="EMBL" id="ASI99008.1"/>
    </source>
</evidence>
<sequence length="318" mass="35595">MLVPAVGATLPWLKEGTYARYALLEPPGGPSHVKDLYFFDLYPERLSPAVREGVLDYLSNDSPWRKDGFPFVTGDCTEVFFGFRILEVEGGTALLNVSLTFVNATIEGDYHHIIPNLTVWKVLKLNLTDMTYYENGTPVGKATLFVDPSNPPEPGEFLFRLEGLSDEVNVTVGNVTYSAYGNDTVLTYYRPFGPPRIGVKTGEFYFSDAGRNWSISGGGSEEYTYDFLTGVMIAGSFMHSTELMAIGIFRVDDFDRRIRGRSEDGVWPDGIKLYDTNIRFPDKNGGSFPDSPWRYYLYSGTLALLVSAGLRWWKNGHA</sequence>
<reference evidence="1 2" key="1">
    <citation type="submission" date="2016-03" db="EMBL/GenBank/DDBJ databases">
        <title>Complete genome sequence of Thermococcus celer.</title>
        <authorList>
            <person name="Oger P.M."/>
        </authorList>
    </citation>
    <scope>NUCLEOTIDE SEQUENCE [LARGE SCALE GENOMIC DNA]</scope>
    <source>
        <strain evidence="1 2">Vu 13</strain>
    </source>
</reference>
<accession>A0A218P273</accession>
<dbReference type="OrthoDB" id="95181at2157"/>
<gene>
    <name evidence="1" type="ORF">A3L02_05225</name>
</gene>